<protein>
    <submittedName>
        <fullName evidence="2">GIN domain-containing protein</fullName>
    </submittedName>
</protein>
<evidence type="ECO:0000313" key="2">
    <source>
        <dbReference type="EMBL" id="MFC7356077.1"/>
    </source>
</evidence>
<comment type="caution">
    <text evidence="2">The sequence shown here is derived from an EMBL/GenBank/DDBJ whole genome shotgun (WGS) entry which is preliminary data.</text>
</comment>
<accession>A0ABW2MMF7</accession>
<reference evidence="3" key="1">
    <citation type="journal article" date="2019" name="Int. J. Syst. Evol. Microbiol.">
        <title>The Global Catalogue of Microorganisms (GCM) 10K type strain sequencing project: providing services to taxonomists for standard genome sequencing and annotation.</title>
        <authorList>
            <consortium name="The Broad Institute Genomics Platform"/>
            <consortium name="The Broad Institute Genome Sequencing Center for Infectious Disease"/>
            <person name="Wu L."/>
            <person name="Ma J."/>
        </authorList>
    </citation>
    <scope>NUCLEOTIDE SEQUENCE [LARGE SCALE GENOMIC DNA]</scope>
    <source>
        <strain evidence="3">CGMCC 1.16306</strain>
    </source>
</reference>
<dbReference type="Pfam" id="PF10988">
    <property type="entry name" value="DUF2807"/>
    <property type="match status" value="2"/>
</dbReference>
<dbReference type="Proteomes" id="UP001596415">
    <property type="component" value="Unassembled WGS sequence"/>
</dbReference>
<organism evidence="2 3">
    <name type="scientific">Jejudonia soesokkakensis</name>
    <dbReference type="NCBI Taxonomy" id="1323432"/>
    <lineage>
        <taxon>Bacteria</taxon>
        <taxon>Pseudomonadati</taxon>
        <taxon>Bacteroidota</taxon>
        <taxon>Flavobacteriia</taxon>
        <taxon>Flavobacteriales</taxon>
        <taxon>Flavobacteriaceae</taxon>
        <taxon>Jejudonia</taxon>
    </lineage>
</organism>
<dbReference type="InterPro" id="IPR021255">
    <property type="entry name" value="DUF2807"/>
</dbReference>
<feature type="domain" description="Putative auto-transporter adhesin head GIN" evidence="1">
    <location>
        <begin position="41"/>
        <end position="156"/>
    </location>
</feature>
<evidence type="ECO:0000313" key="3">
    <source>
        <dbReference type="Proteomes" id="UP001596415"/>
    </source>
</evidence>
<keyword evidence="3" id="KW-1185">Reference proteome</keyword>
<feature type="domain" description="Putative auto-transporter adhesin head GIN" evidence="1">
    <location>
        <begin position="161"/>
        <end position="259"/>
    </location>
</feature>
<name>A0ABW2MMF7_9FLAO</name>
<sequence>MKKFITLALCGIITLSCVAQKKPKIKGDKNVVDITESIDQAFNAIEIDDALEVDLLPASKPFYRLETDFNLSRILQFKVEDSVLKIYSDYKITSSKKLKIELSASGIDAITLKNDAKIESKRKLESKVMVLTANESSRFDLDIEADSIAVNITKNAGGKLNLMSEKTDIKMNGRTDLKVRNSSDNLVISIADNGDLDIDGNSDTGKYNLTDGSQLKGKKLRVNKASINLSNNAYVEVFVAKDLEVYAKDKSKIELWGEPKINIKGLLGDAEIEKKD</sequence>
<dbReference type="Gene3D" id="2.160.20.120">
    <property type="match status" value="1"/>
</dbReference>
<dbReference type="PROSITE" id="PS51257">
    <property type="entry name" value="PROKAR_LIPOPROTEIN"/>
    <property type="match status" value="1"/>
</dbReference>
<dbReference type="EMBL" id="JBHTBN010000001">
    <property type="protein sequence ID" value="MFC7356077.1"/>
    <property type="molecule type" value="Genomic_DNA"/>
</dbReference>
<gene>
    <name evidence="2" type="ORF">ACFQO1_00130</name>
</gene>
<proteinExistence type="predicted"/>
<evidence type="ECO:0000259" key="1">
    <source>
        <dbReference type="Pfam" id="PF10988"/>
    </source>
</evidence>
<dbReference type="RefSeq" id="WP_380215476.1">
    <property type="nucleotide sequence ID" value="NZ_JBHTBN010000001.1"/>
</dbReference>